<gene>
    <name evidence="1" type="ORF">EZS28_029663</name>
</gene>
<accession>A0A5J4UWG7</accession>
<dbReference type="AlphaFoldDB" id="A0A5J4UWG7"/>
<dbReference type="EMBL" id="SNRW01011705">
    <property type="protein sequence ID" value="KAA6374809.1"/>
    <property type="molecule type" value="Genomic_DNA"/>
</dbReference>
<evidence type="ECO:0000313" key="2">
    <source>
        <dbReference type="Proteomes" id="UP000324800"/>
    </source>
</evidence>
<proteinExistence type="predicted"/>
<reference evidence="1 2" key="1">
    <citation type="submission" date="2019-03" db="EMBL/GenBank/DDBJ databases">
        <title>Single cell metagenomics reveals metabolic interactions within the superorganism composed of flagellate Streblomastix strix and complex community of Bacteroidetes bacteria on its surface.</title>
        <authorList>
            <person name="Treitli S.C."/>
            <person name="Kolisko M."/>
            <person name="Husnik F."/>
            <person name="Keeling P."/>
            <person name="Hampl V."/>
        </authorList>
    </citation>
    <scope>NUCLEOTIDE SEQUENCE [LARGE SCALE GENOMIC DNA]</scope>
    <source>
        <strain evidence="1">ST1C</strain>
    </source>
</reference>
<name>A0A5J4UWG7_9EUKA</name>
<evidence type="ECO:0000313" key="1">
    <source>
        <dbReference type="EMBL" id="KAA6374809.1"/>
    </source>
</evidence>
<protein>
    <submittedName>
        <fullName evidence="1">Uncharacterized protein</fullName>
    </submittedName>
</protein>
<dbReference type="Proteomes" id="UP000324800">
    <property type="component" value="Unassembled WGS sequence"/>
</dbReference>
<sequence length="97" mass="11262">MLQQFSIDVESKLVTNRQLMNEIPIVERDTVIEHVNVTLQLLFQLHMLKHQHLFMPPKRFFITSPKLVLLKISSINCLECLTFLSVLDRGTNDSILS</sequence>
<comment type="caution">
    <text evidence="1">The sequence shown here is derived from an EMBL/GenBank/DDBJ whole genome shotgun (WGS) entry which is preliminary data.</text>
</comment>
<organism evidence="1 2">
    <name type="scientific">Streblomastix strix</name>
    <dbReference type="NCBI Taxonomy" id="222440"/>
    <lineage>
        <taxon>Eukaryota</taxon>
        <taxon>Metamonada</taxon>
        <taxon>Preaxostyla</taxon>
        <taxon>Oxymonadida</taxon>
        <taxon>Streblomastigidae</taxon>
        <taxon>Streblomastix</taxon>
    </lineage>
</organism>